<dbReference type="PIRSF" id="PIRSF037081">
    <property type="entry name" value="P-loop_All4644_prd"/>
    <property type="match status" value="1"/>
</dbReference>
<dbReference type="AlphaFoldDB" id="A0A1A9RX03"/>
<dbReference type="InterPro" id="IPR017101">
    <property type="entry name" value="P-loop_ATP/GTP-bd_All4644_prd"/>
</dbReference>
<dbReference type="SUPFAM" id="SSF52540">
    <property type="entry name" value="P-loop containing nucleoside triphosphate hydrolases"/>
    <property type="match status" value="1"/>
</dbReference>
<organism evidence="1 2">
    <name type="scientific">Eikenella longinqua</name>
    <dbReference type="NCBI Taxonomy" id="1795827"/>
    <lineage>
        <taxon>Bacteria</taxon>
        <taxon>Pseudomonadati</taxon>
        <taxon>Pseudomonadota</taxon>
        <taxon>Betaproteobacteria</taxon>
        <taxon>Neisseriales</taxon>
        <taxon>Neisseriaceae</taxon>
        <taxon>Eikenella</taxon>
    </lineage>
</organism>
<dbReference type="OrthoDB" id="8564590at2"/>
<gene>
    <name evidence="1" type="ORF">A7P95_07065</name>
</gene>
<protein>
    <submittedName>
        <fullName evidence="1">Kinase</fullName>
    </submittedName>
</protein>
<keyword evidence="2" id="KW-1185">Reference proteome</keyword>
<reference evidence="2" key="1">
    <citation type="submission" date="2016-05" db="EMBL/GenBank/DDBJ databases">
        <title>Draft genome of Corynebacterium afermentans subsp. afermentans LCDC 88199T.</title>
        <authorList>
            <person name="Bernier A.-M."/>
            <person name="Bernard K."/>
        </authorList>
    </citation>
    <scope>NUCLEOTIDE SEQUENCE [LARGE SCALE GENOMIC DNA]</scope>
    <source>
        <strain evidence="2">NML02-A-017</strain>
    </source>
</reference>
<dbReference type="GO" id="GO:0006281">
    <property type="term" value="P:DNA repair"/>
    <property type="evidence" value="ECO:0007669"/>
    <property type="project" value="TreeGrafter"/>
</dbReference>
<keyword evidence="1" id="KW-0808">Transferase</keyword>
<evidence type="ECO:0000313" key="1">
    <source>
        <dbReference type="EMBL" id="OAM27142.1"/>
    </source>
</evidence>
<dbReference type="GO" id="GO:0046404">
    <property type="term" value="F:ATP-dependent polydeoxyribonucleotide 5'-hydroxyl-kinase activity"/>
    <property type="evidence" value="ECO:0007669"/>
    <property type="project" value="TreeGrafter"/>
</dbReference>
<dbReference type="Gene3D" id="3.40.50.300">
    <property type="entry name" value="P-loop containing nucleotide triphosphate hydrolases"/>
    <property type="match status" value="1"/>
</dbReference>
<accession>A0A1A9RX03</accession>
<dbReference type="Pfam" id="PF13671">
    <property type="entry name" value="AAA_33"/>
    <property type="match status" value="1"/>
</dbReference>
<dbReference type="PANTHER" id="PTHR12083:SF9">
    <property type="entry name" value="BIFUNCTIONAL POLYNUCLEOTIDE PHOSPHATASE_KINASE"/>
    <property type="match status" value="1"/>
</dbReference>
<keyword evidence="1" id="KW-0418">Kinase</keyword>
<dbReference type="Proteomes" id="UP000077885">
    <property type="component" value="Unassembled WGS sequence"/>
</dbReference>
<dbReference type="InterPro" id="IPR027417">
    <property type="entry name" value="P-loop_NTPase"/>
</dbReference>
<comment type="caution">
    <text evidence="1">The sequence shown here is derived from an EMBL/GenBank/DDBJ whole genome shotgun (WGS) entry which is preliminary data.</text>
</comment>
<evidence type="ECO:0000313" key="2">
    <source>
        <dbReference type="Proteomes" id="UP000077885"/>
    </source>
</evidence>
<sequence>MQLILFIGAQASGKSTFYKQHFADSHIRLNLDMLQTRHREQILFNACLQAKQKLVIDNTNPTVEDRARYIVPAQAARFQIVAYYFDSDLNAALARNAQRTGKANIPEVGVRATFKKLQSPQYEEGFAEIYRVQINPNGGFNCQLIPKENHEI</sequence>
<name>A0A1A9RX03_9NEIS</name>
<dbReference type="STRING" id="1795827.A7P95_07065"/>
<proteinExistence type="predicted"/>
<dbReference type="PANTHER" id="PTHR12083">
    <property type="entry name" value="BIFUNCTIONAL POLYNUCLEOTIDE PHOSPHATASE/KINASE"/>
    <property type="match status" value="1"/>
</dbReference>
<dbReference type="EMBL" id="LXSL01000025">
    <property type="protein sequence ID" value="OAM27142.1"/>
    <property type="molecule type" value="Genomic_DNA"/>
</dbReference>
<dbReference type="GO" id="GO:0046403">
    <property type="term" value="F:polynucleotide 3'-phosphatase activity"/>
    <property type="evidence" value="ECO:0007669"/>
    <property type="project" value="TreeGrafter"/>
</dbReference>
<dbReference type="GO" id="GO:0003690">
    <property type="term" value="F:double-stranded DNA binding"/>
    <property type="evidence" value="ECO:0007669"/>
    <property type="project" value="TreeGrafter"/>
</dbReference>
<dbReference type="RefSeq" id="WP_067593203.1">
    <property type="nucleotide sequence ID" value="NZ_LXSL01000025.1"/>
</dbReference>